<evidence type="ECO:0000256" key="11">
    <source>
        <dbReference type="SAM" id="SignalP"/>
    </source>
</evidence>
<dbReference type="InterPro" id="IPR002410">
    <property type="entry name" value="Peptidase_S33"/>
</dbReference>
<evidence type="ECO:0000313" key="13">
    <source>
        <dbReference type="EMBL" id="MQA39793.1"/>
    </source>
</evidence>
<keyword evidence="14" id="KW-1185">Reference proteome</keyword>
<dbReference type="Gene3D" id="3.40.50.1820">
    <property type="entry name" value="alpha/beta hydrolase"/>
    <property type="match status" value="1"/>
</dbReference>
<keyword evidence="7" id="KW-0963">Cytoplasm</keyword>
<evidence type="ECO:0000256" key="9">
    <source>
        <dbReference type="ARBA" id="ARBA00022801"/>
    </source>
</evidence>
<keyword evidence="11" id="KW-0732">Signal</keyword>
<evidence type="ECO:0000256" key="5">
    <source>
        <dbReference type="ARBA" id="ARBA00021843"/>
    </source>
</evidence>
<evidence type="ECO:0000313" key="14">
    <source>
        <dbReference type="Proteomes" id="UP000440498"/>
    </source>
</evidence>
<dbReference type="RefSeq" id="WP_152839055.1">
    <property type="nucleotide sequence ID" value="NZ_WHUG01000006.1"/>
</dbReference>
<feature type="chain" id="PRO_5025444038" description="Proline iminopeptidase" evidence="11">
    <location>
        <begin position="22"/>
        <end position="477"/>
    </location>
</feature>
<protein>
    <recommendedName>
        <fullName evidence="5">Proline iminopeptidase</fullName>
        <ecNumber evidence="4">3.4.11.5</ecNumber>
    </recommendedName>
    <alternativeName>
        <fullName evidence="10">Prolyl aminopeptidase</fullName>
    </alternativeName>
</protein>
<keyword evidence="9 13" id="KW-0378">Hydrolase</keyword>
<accession>A0A6A7N410</accession>
<evidence type="ECO:0000256" key="3">
    <source>
        <dbReference type="ARBA" id="ARBA00010088"/>
    </source>
</evidence>
<evidence type="ECO:0000256" key="8">
    <source>
        <dbReference type="ARBA" id="ARBA00022670"/>
    </source>
</evidence>
<dbReference type="GO" id="GO:0004177">
    <property type="term" value="F:aminopeptidase activity"/>
    <property type="evidence" value="ECO:0007669"/>
    <property type="project" value="UniProtKB-KW"/>
</dbReference>
<comment type="caution">
    <text evidence="13">The sequence shown here is derived from an EMBL/GenBank/DDBJ whole genome shotgun (WGS) entry which is preliminary data.</text>
</comment>
<evidence type="ECO:0000256" key="1">
    <source>
        <dbReference type="ARBA" id="ARBA00001585"/>
    </source>
</evidence>
<reference evidence="13 14" key="1">
    <citation type="submission" date="2019-10" db="EMBL/GenBank/DDBJ databases">
        <title>Two novel species isolated from a subtropical stream in China.</title>
        <authorList>
            <person name="Lu H."/>
        </authorList>
    </citation>
    <scope>NUCLEOTIDE SEQUENCE [LARGE SCALE GENOMIC DNA]</scope>
    <source>
        <strain evidence="13 14">FT29W</strain>
    </source>
</reference>
<keyword evidence="6" id="KW-0031">Aminopeptidase</keyword>
<comment type="similarity">
    <text evidence="3">Belongs to the peptidase S33 family.</text>
</comment>
<name>A0A6A7N410_9BURK</name>
<dbReference type="PRINTS" id="PR00793">
    <property type="entry name" value="PROAMNOPTASE"/>
</dbReference>
<evidence type="ECO:0000256" key="6">
    <source>
        <dbReference type="ARBA" id="ARBA00022438"/>
    </source>
</evidence>
<dbReference type="Proteomes" id="UP000440498">
    <property type="component" value="Unassembled WGS sequence"/>
</dbReference>
<dbReference type="PANTHER" id="PTHR43722">
    <property type="entry name" value="PROLINE IMINOPEPTIDASE"/>
    <property type="match status" value="1"/>
</dbReference>
<feature type="signal peptide" evidence="11">
    <location>
        <begin position="1"/>
        <end position="21"/>
    </location>
</feature>
<proteinExistence type="inferred from homology"/>
<evidence type="ECO:0000256" key="10">
    <source>
        <dbReference type="ARBA" id="ARBA00029605"/>
    </source>
</evidence>
<feature type="domain" description="AB hydrolase-1" evidence="12">
    <location>
        <begin position="78"/>
        <end position="433"/>
    </location>
</feature>
<dbReference type="InterPro" id="IPR000073">
    <property type="entry name" value="AB_hydrolase_1"/>
</dbReference>
<dbReference type="GO" id="GO:0005737">
    <property type="term" value="C:cytoplasm"/>
    <property type="evidence" value="ECO:0007669"/>
    <property type="project" value="UniProtKB-SubCell"/>
</dbReference>
<dbReference type="InterPro" id="IPR005944">
    <property type="entry name" value="Pro_iminopeptidase"/>
</dbReference>
<organism evidence="13 14">
    <name type="scientific">Rugamonas aquatica</name>
    <dbReference type="NCBI Taxonomy" id="2743357"/>
    <lineage>
        <taxon>Bacteria</taxon>
        <taxon>Pseudomonadati</taxon>
        <taxon>Pseudomonadota</taxon>
        <taxon>Betaproteobacteria</taxon>
        <taxon>Burkholderiales</taxon>
        <taxon>Oxalobacteraceae</taxon>
        <taxon>Telluria group</taxon>
        <taxon>Rugamonas</taxon>
    </lineage>
</organism>
<dbReference type="EMBL" id="WHUG01000006">
    <property type="protein sequence ID" value="MQA39793.1"/>
    <property type="molecule type" value="Genomic_DNA"/>
</dbReference>
<keyword evidence="8" id="KW-0645">Protease</keyword>
<evidence type="ECO:0000256" key="4">
    <source>
        <dbReference type="ARBA" id="ARBA00012568"/>
    </source>
</evidence>
<dbReference type="EC" id="3.4.11.5" evidence="4"/>
<evidence type="ECO:0000256" key="7">
    <source>
        <dbReference type="ARBA" id="ARBA00022490"/>
    </source>
</evidence>
<dbReference type="Pfam" id="PF00561">
    <property type="entry name" value="Abhydrolase_1"/>
    <property type="match status" value="1"/>
</dbReference>
<dbReference type="InterPro" id="IPR029058">
    <property type="entry name" value="AB_hydrolase_fold"/>
</dbReference>
<evidence type="ECO:0000259" key="12">
    <source>
        <dbReference type="Pfam" id="PF00561"/>
    </source>
</evidence>
<dbReference type="AlphaFoldDB" id="A0A6A7N410"/>
<sequence>MKRWISWAAFALFFAAAPGFAATTALQSSRDCHLRGSEEALRCHVIPVPLDPGRKDGEQLPLHVTVAPAYRQMASADPLFVLAGGPGQAGSDIVNALPVMFQRVRATRDIVFIDQRGTGLSGRMRCKGSDIDEAPSDAAMAAAFAQCVKSIRQPLAMYNTANAAHDIERVRLALGYGPVNVFGGSYGTRLGQSYARLYPASVRSLILDAVAAPDQVIPAGAHDAQLALDGVFQRCARDAACNKAFPDLKAEFDAVLARVNSGAVTLDFPHPRTALPTRLPLTNLRFVTTIHGSLYSPLDSQRLPYLIHSAYQGNWGPFLTRGYAGSDVTPEGLMALPLYMAVVCAEDMPRLAPAMRDDDERGSFMRGHATRIASLCRMLDLPAIAPAAATTIAVPALLLSGALDPITPPHRAASAAKTMPKAQLLTVAQAGHGVSGLGCTPRLLREFLDRPDQRLAADCLNEIAPVSFQLGHAGAQP</sequence>
<dbReference type="GO" id="GO:0006508">
    <property type="term" value="P:proteolysis"/>
    <property type="evidence" value="ECO:0007669"/>
    <property type="project" value="UniProtKB-KW"/>
</dbReference>
<dbReference type="SUPFAM" id="SSF53474">
    <property type="entry name" value="alpha/beta-Hydrolases"/>
    <property type="match status" value="1"/>
</dbReference>
<dbReference type="PANTHER" id="PTHR43722:SF1">
    <property type="entry name" value="PROLINE IMINOPEPTIDASE"/>
    <property type="match status" value="1"/>
</dbReference>
<evidence type="ECO:0000256" key="2">
    <source>
        <dbReference type="ARBA" id="ARBA00004496"/>
    </source>
</evidence>
<comment type="subcellular location">
    <subcellularLocation>
        <location evidence="2">Cytoplasm</location>
    </subcellularLocation>
</comment>
<comment type="catalytic activity">
    <reaction evidence="1">
        <text>Release of N-terminal proline from a peptide.</text>
        <dbReference type="EC" id="3.4.11.5"/>
    </reaction>
</comment>
<gene>
    <name evidence="13" type="ORF">GEV02_16700</name>
</gene>